<feature type="compositionally biased region" description="Gly residues" evidence="1">
    <location>
        <begin position="127"/>
        <end position="136"/>
    </location>
</feature>
<reference evidence="2" key="1">
    <citation type="submission" date="2020-11" db="EMBL/GenBank/DDBJ databases">
        <authorList>
            <consortium name="DOE Joint Genome Institute"/>
            <person name="Ahrendt S."/>
            <person name="Riley R."/>
            <person name="Andreopoulos W."/>
            <person name="Labutti K."/>
            <person name="Pangilinan J."/>
            <person name="Ruiz-Duenas F.J."/>
            <person name="Barrasa J.M."/>
            <person name="Sanchez-Garcia M."/>
            <person name="Camarero S."/>
            <person name="Miyauchi S."/>
            <person name="Serrano A."/>
            <person name="Linde D."/>
            <person name="Babiker R."/>
            <person name="Drula E."/>
            <person name="Ayuso-Fernandez I."/>
            <person name="Pacheco R."/>
            <person name="Padilla G."/>
            <person name="Ferreira P."/>
            <person name="Barriuso J."/>
            <person name="Kellner H."/>
            <person name="Castanera R."/>
            <person name="Alfaro M."/>
            <person name="Ramirez L."/>
            <person name="Pisabarro A.G."/>
            <person name="Kuo A."/>
            <person name="Tritt A."/>
            <person name="Lipzen A."/>
            <person name="He G."/>
            <person name="Yan M."/>
            <person name="Ng V."/>
            <person name="Cullen D."/>
            <person name="Martin F."/>
            <person name="Rosso M.-N."/>
            <person name="Henrissat B."/>
            <person name="Hibbett D."/>
            <person name="Martinez A.T."/>
            <person name="Grigoriev I.V."/>
        </authorList>
    </citation>
    <scope>NUCLEOTIDE SEQUENCE</scope>
    <source>
        <strain evidence="2">CIRM-BRFM 674</strain>
    </source>
</reference>
<gene>
    <name evidence="2" type="ORF">BDN70DRAFT_901742</name>
</gene>
<sequence>MTRNGKQGRVDQGDEKARPCPFILARISSSTHPRPPRLRTPLQPSSFAVLPPPRVVVVRCLSSVCIEPPRCSATQPGHPFARTPVRPSSPLIGVQPRHPPSLIPRKPTSHAYIFFCPGRTQPASLVGGEGESGGGVWQEQPSTSLIGGEGGARGGWYKSKPATSLSGGE</sequence>
<name>A0A9P6CR90_9AGAR</name>
<evidence type="ECO:0000256" key="1">
    <source>
        <dbReference type="SAM" id="MobiDB-lite"/>
    </source>
</evidence>
<evidence type="ECO:0000313" key="2">
    <source>
        <dbReference type="EMBL" id="KAF9470920.1"/>
    </source>
</evidence>
<feature type="region of interest" description="Disordered" evidence="1">
    <location>
        <begin position="127"/>
        <end position="169"/>
    </location>
</feature>
<keyword evidence="3" id="KW-1185">Reference proteome</keyword>
<proteinExistence type="predicted"/>
<feature type="region of interest" description="Disordered" evidence="1">
    <location>
        <begin position="75"/>
        <end position="103"/>
    </location>
</feature>
<dbReference type="AlphaFoldDB" id="A0A9P6CR90"/>
<dbReference type="EMBL" id="MU155808">
    <property type="protein sequence ID" value="KAF9470920.1"/>
    <property type="molecule type" value="Genomic_DNA"/>
</dbReference>
<comment type="caution">
    <text evidence="2">The sequence shown here is derived from an EMBL/GenBank/DDBJ whole genome shotgun (WGS) entry which is preliminary data.</text>
</comment>
<organism evidence="2 3">
    <name type="scientific">Pholiota conissans</name>
    <dbReference type="NCBI Taxonomy" id="109636"/>
    <lineage>
        <taxon>Eukaryota</taxon>
        <taxon>Fungi</taxon>
        <taxon>Dikarya</taxon>
        <taxon>Basidiomycota</taxon>
        <taxon>Agaricomycotina</taxon>
        <taxon>Agaricomycetes</taxon>
        <taxon>Agaricomycetidae</taxon>
        <taxon>Agaricales</taxon>
        <taxon>Agaricineae</taxon>
        <taxon>Strophariaceae</taxon>
        <taxon>Pholiota</taxon>
    </lineage>
</organism>
<protein>
    <submittedName>
        <fullName evidence="2">Uncharacterized protein</fullName>
    </submittedName>
</protein>
<evidence type="ECO:0000313" key="3">
    <source>
        <dbReference type="Proteomes" id="UP000807469"/>
    </source>
</evidence>
<accession>A0A9P6CR90</accession>
<dbReference type="Proteomes" id="UP000807469">
    <property type="component" value="Unassembled WGS sequence"/>
</dbReference>